<feature type="compositionally biased region" description="Low complexity" evidence="1">
    <location>
        <begin position="38"/>
        <end position="48"/>
    </location>
</feature>
<accession>A0A4Y2VUL4</accession>
<dbReference type="PANTHER" id="PTHR34153">
    <property type="entry name" value="SI:CH211-262H13.3-RELATED-RELATED"/>
    <property type="match status" value="1"/>
</dbReference>
<proteinExistence type="predicted"/>
<dbReference type="EMBL" id="BGPR01051414">
    <property type="protein sequence ID" value="GBO28371.1"/>
    <property type="molecule type" value="Genomic_DNA"/>
</dbReference>
<comment type="caution">
    <text evidence="2">The sequence shown here is derived from an EMBL/GenBank/DDBJ whole genome shotgun (WGS) entry which is preliminary data.</text>
</comment>
<keyword evidence="3" id="KW-1185">Reference proteome</keyword>
<gene>
    <name evidence="2" type="ORF">AVEN_202464_1</name>
</gene>
<feature type="region of interest" description="Disordered" evidence="1">
    <location>
        <begin position="1"/>
        <end position="49"/>
    </location>
</feature>
<dbReference type="Proteomes" id="UP000499080">
    <property type="component" value="Unassembled WGS sequence"/>
</dbReference>
<dbReference type="OrthoDB" id="6784356at2759"/>
<name>A0A4Y2VUL4_ARAVE</name>
<dbReference type="AlphaFoldDB" id="A0A4Y2VUL4"/>
<evidence type="ECO:0000256" key="1">
    <source>
        <dbReference type="SAM" id="MobiDB-lite"/>
    </source>
</evidence>
<reference evidence="2 3" key="1">
    <citation type="journal article" date="2019" name="Sci. Rep.">
        <title>Orb-weaving spider Araneus ventricosus genome elucidates the spidroin gene catalogue.</title>
        <authorList>
            <person name="Kono N."/>
            <person name="Nakamura H."/>
            <person name="Ohtoshi R."/>
            <person name="Moran D.A.P."/>
            <person name="Shinohara A."/>
            <person name="Yoshida Y."/>
            <person name="Fujiwara M."/>
            <person name="Mori M."/>
            <person name="Tomita M."/>
            <person name="Arakawa K."/>
        </authorList>
    </citation>
    <scope>NUCLEOTIDE SEQUENCE [LARGE SCALE GENOMIC DNA]</scope>
</reference>
<dbReference type="PANTHER" id="PTHR34153:SF2">
    <property type="entry name" value="SI:CH211-262H13.3-RELATED"/>
    <property type="match status" value="1"/>
</dbReference>
<evidence type="ECO:0000313" key="2">
    <source>
        <dbReference type="EMBL" id="GBO28371.1"/>
    </source>
</evidence>
<evidence type="ECO:0000313" key="3">
    <source>
        <dbReference type="Proteomes" id="UP000499080"/>
    </source>
</evidence>
<organism evidence="2 3">
    <name type="scientific">Araneus ventricosus</name>
    <name type="common">Orbweaver spider</name>
    <name type="synonym">Epeira ventricosa</name>
    <dbReference type="NCBI Taxonomy" id="182803"/>
    <lineage>
        <taxon>Eukaryota</taxon>
        <taxon>Metazoa</taxon>
        <taxon>Ecdysozoa</taxon>
        <taxon>Arthropoda</taxon>
        <taxon>Chelicerata</taxon>
        <taxon>Arachnida</taxon>
        <taxon>Araneae</taxon>
        <taxon>Araneomorphae</taxon>
        <taxon>Entelegynae</taxon>
        <taxon>Araneoidea</taxon>
        <taxon>Araneidae</taxon>
        <taxon>Araneus</taxon>
    </lineage>
</organism>
<sequence length="246" mass="27885">MTYESRQDKNKDMTDTDFHGTSEDLSMSFDSSEEDSDNQSSSSTVYDSDYMDMREDLETKIEMDAMSSIKFHVVKFPEENSVTVVPCSWVEGDMCAWPSFKSLRKIEDCVKNLRDPEPSCQSIRALIMKSIKRKVLRMLESIQQDIKEIKESEMSSRGRIPSLSPGCPQLPCENPAHLVKLEGLLKDENMFCNVCDFLSSIGGNSIKDCTKRILSKLLSTNLSLKSNWKGTRAVKLVFATFSLINK</sequence>
<protein>
    <submittedName>
        <fullName evidence="2">Uncharacterized protein</fullName>
    </submittedName>
</protein>
<feature type="compositionally biased region" description="Basic and acidic residues" evidence="1">
    <location>
        <begin position="1"/>
        <end position="22"/>
    </location>
</feature>